<organism evidence="1 2">
    <name type="scientific">Rubripirellula amarantea</name>
    <dbReference type="NCBI Taxonomy" id="2527999"/>
    <lineage>
        <taxon>Bacteria</taxon>
        <taxon>Pseudomonadati</taxon>
        <taxon>Planctomycetota</taxon>
        <taxon>Planctomycetia</taxon>
        <taxon>Pirellulales</taxon>
        <taxon>Pirellulaceae</taxon>
        <taxon>Rubripirellula</taxon>
    </lineage>
</organism>
<proteinExistence type="predicted"/>
<keyword evidence="1" id="KW-0436">Ligase</keyword>
<dbReference type="Proteomes" id="UP000316598">
    <property type="component" value="Unassembled WGS sequence"/>
</dbReference>
<dbReference type="GO" id="GO:0047475">
    <property type="term" value="F:phenylacetate-CoA ligase activity"/>
    <property type="evidence" value="ECO:0007669"/>
    <property type="project" value="UniProtKB-EC"/>
</dbReference>
<dbReference type="Gene3D" id="3.40.50.12780">
    <property type="entry name" value="N-terminal domain of ligase-like"/>
    <property type="match status" value="1"/>
</dbReference>
<dbReference type="InterPro" id="IPR042099">
    <property type="entry name" value="ANL_N_sf"/>
</dbReference>
<reference evidence="1 2" key="1">
    <citation type="submission" date="2019-02" db="EMBL/GenBank/DDBJ databases">
        <title>Deep-cultivation of Planctomycetes and their phenomic and genomic characterization uncovers novel biology.</title>
        <authorList>
            <person name="Wiegand S."/>
            <person name="Jogler M."/>
            <person name="Boedeker C."/>
            <person name="Pinto D."/>
            <person name="Vollmers J."/>
            <person name="Rivas-Marin E."/>
            <person name="Kohn T."/>
            <person name="Peeters S.H."/>
            <person name="Heuer A."/>
            <person name="Rast P."/>
            <person name="Oberbeckmann S."/>
            <person name="Bunk B."/>
            <person name="Jeske O."/>
            <person name="Meyerdierks A."/>
            <person name="Storesund J.E."/>
            <person name="Kallscheuer N."/>
            <person name="Luecker S."/>
            <person name="Lage O.M."/>
            <person name="Pohl T."/>
            <person name="Merkel B.J."/>
            <person name="Hornburger P."/>
            <person name="Mueller R.-W."/>
            <person name="Bruemmer F."/>
            <person name="Labrenz M."/>
            <person name="Spormann A.M."/>
            <person name="Op Den Camp H."/>
            <person name="Overmann J."/>
            <person name="Amann R."/>
            <person name="Jetten M.S.M."/>
            <person name="Mascher T."/>
            <person name="Medema M.H."/>
            <person name="Devos D.P."/>
            <person name="Kaster A.-K."/>
            <person name="Ovreas L."/>
            <person name="Rohde M."/>
            <person name="Galperin M.Y."/>
            <person name="Jogler C."/>
        </authorList>
    </citation>
    <scope>NUCLEOTIDE SEQUENCE [LARGE SCALE GENOMIC DNA]</scope>
    <source>
        <strain evidence="1 2">Pla22</strain>
    </source>
</reference>
<evidence type="ECO:0000313" key="2">
    <source>
        <dbReference type="Proteomes" id="UP000316598"/>
    </source>
</evidence>
<dbReference type="PANTHER" id="PTHR36932">
    <property type="entry name" value="CAPSULAR POLYSACCHARIDE BIOSYNTHESIS PROTEIN"/>
    <property type="match status" value="1"/>
</dbReference>
<dbReference type="EMBL" id="SJPI01000003">
    <property type="protein sequence ID" value="TWT49719.1"/>
    <property type="molecule type" value="Genomic_DNA"/>
</dbReference>
<gene>
    <name evidence="1" type="ORF">Pla22_49190</name>
</gene>
<dbReference type="EC" id="6.2.1.30" evidence="1"/>
<keyword evidence="2" id="KW-1185">Reference proteome</keyword>
<accession>A0A5C5WHY8</accession>
<sequence length="438" mass="49578">MNTLHWLPRFRAARRSLDTLASRESWSRSDIESFQLERLNHVWNSARVSVPYCQRLFRSGEVPARFESLDEFRATVPLLPKSAVRGCPADFMSRNPAPGRWHRTGGSTGDPTRVYWSHEAHREMLRAKYRMEQSFDVDFLDRKAFLWGHHGSFAPGWSGRMQRWSQSASDKFRSRLRLSAYRLGNDELDEHLARMQSFQPISLYGYSSAIYTLARHAAMRQVKVDSLRLCVLTAEPAPEFFLDTASAALGCQATIEYGSVECGLIASGYPDATLRIREDMVLVETIAQPSGLHAIVVTVLNNPSFPLLRYQIDDMACSPIVAPESGFTPISCVQGRDNDGLISRTGKHIHSMAIKHVLEADHRIRRFQVIQQESGDLDVQIEPFDLNEKINTDRIEQLLSQLVDGFAVRTTLTKQLAGNLAGKHRWIVSKRLSRPALA</sequence>
<dbReference type="PANTHER" id="PTHR36932:SF1">
    <property type="entry name" value="CAPSULAR POLYSACCHARIDE BIOSYNTHESIS PROTEIN"/>
    <property type="match status" value="1"/>
</dbReference>
<name>A0A5C5WHY8_9BACT</name>
<protein>
    <submittedName>
        <fullName evidence="1">Phenylacetate-coenzyme A ligase</fullName>
        <ecNumber evidence="1">6.2.1.30</ecNumber>
    </submittedName>
</protein>
<evidence type="ECO:0000313" key="1">
    <source>
        <dbReference type="EMBL" id="TWT49719.1"/>
    </source>
</evidence>
<dbReference type="SUPFAM" id="SSF56801">
    <property type="entry name" value="Acetyl-CoA synthetase-like"/>
    <property type="match status" value="1"/>
</dbReference>
<comment type="caution">
    <text evidence="1">The sequence shown here is derived from an EMBL/GenBank/DDBJ whole genome shotgun (WGS) entry which is preliminary data.</text>
</comment>
<dbReference type="InterPro" id="IPR053158">
    <property type="entry name" value="CapK_Type1_Caps_Biosynth"/>
</dbReference>
<dbReference type="AlphaFoldDB" id="A0A5C5WHY8"/>